<feature type="region of interest" description="Disordered" evidence="1">
    <location>
        <begin position="1"/>
        <end position="54"/>
    </location>
</feature>
<keyword evidence="2" id="KW-1133">Transmembrane helix</keyword>
<name>A0A0A7PTA4_9SPHN</name>
<protein>
    <submittedName>
        <fullName evidence="3">Uncharacterized protein</fullName>
    </submittedName>
</protein>
<organism evidence="3 4">
    <name type="scientific">Sphingopyxis fribergensis</name>
    <dbReference type="NCBI Taxonomy" id="1515612"/>
    <lineage>
        <taxon>Bacteria</taxon>
        <taxon>Pseudomonadati</taxon>
        <taxon>Pseudomonadota</taxon>
        <taxon>Alphaproteobacteria</taxon>
        <taxon>Sphingomonadales</taxon>
        <taxon>Sphingomonadaceae</taxon>
        <taxon>Sphingopyxis</taxon>
    </lineage>
</organism>
<feature type="compositionally biased region" description="Basic and acidic residues" evidence="1">
    <location>
        <begin position="1"/>
        <end position="14"/>
    </location>
</feature>
<keyword evidence="4" id="KW-1185">Reference proteome</keyword>
<dbReference type="KEGG" id="sphk:SKP52_22265"/>
<dbReference type="AlphaFoldDB" id="A0A0A7PTA4"/>
<dbReference type="Proteomes" id="UP000030907">
    <property type="component" value="Chromosome"/>
</dbReference>
<evidence type="ECO:0000313" key="3">
    <source>
        <dbReference type="EMBL" id="AJA11302.1"/>
    </source>
</evidence>
<dbReference type="STRING" id="1515612.SKP52_22265"/>
<evidence type="ECO:0000256" key="2">
    <source>
        <dbReference type="SAM" id="Phobius"/>
    </source>
</evidence>
<sequence length="87" mass="9515">MDGSRDNPQSREGTEPSPLPRGIHDNLTSESAIGPGDRNRGQDMRTSTIDAGQRKAGANPIRWSGWLAGLAISVLLWVVVYWIWTAV</sequence>
<gene>
    <name evidence="3" type="ORF">SKP52_22265</name>
</gene>
<keyword evidence="2" id="KW-0472">Membrane</keyword>
<reference evidence="3 4" key="1">
    <citation type="journal article" date="2015" name="Int. J. Syst. Evol. Microbiol.">
        <title>Description of Sphingopyxis fribergensis sp. nov. - a soil bacterium with the ability to degrade styrene and phenylacetic acid.</title>
        <authorList>
            <person name="Oelschlagel M."/>
            <person name="Ruckert C."/>
            <person name="Kalinowski J."/>
            <person name="Schmidt G."/>
            <person name="Schlomann M."/>
            <person name="Tischler D."/>
        </authorList>
    </citation>
    <scope>NUCLEOTIDE SEQUENCE [LARGE SCALE GENOMIC DNA]</scope>
    <source>
        <strain evidence="3 4">Kp5.2</strain>
    </source>
</reference>
<dbReference type="HOGENOM" id="CLU_2481680_0_0_5"/>
<evidence type="ECO:0000313" key="4">
    <source>
        <dbReference type="Proteomes" id="UP000030907"/>
    </source>
</evidence>
<proteinExistence type="predicted"/>
<dbReference type="EMBL" id="CP009122">
    <property type="protein sequence ID" value="AJA11302.1"/>
    <property type="molecule type" value="Genomic_DNA"/>
</dbReference>
<evidence type="ECO:0000256" key="1">
    <source>
        <dbReference type="SAM" id="MobiDB-lite"/>
    </source>
</evidence>
<feature type="transmembrane region" description="Helical" evidence="2">
    <location>
        <begin position="63"/>
        <end position="84"/>
    </location>
</feature>
<keyword evidence="2" id="KW-0812">Transmembrane</keyword>
<accession>A0A0A7PTA4</accession>